<dbReference type="Pfam" id="PF01297">
    <property type="entry name" value="ZnuA"/>
    <property type="match status" value="1"/>
</dbReference>
<proteinExistence type="inferred from homology"/>
<dbReference type="InterPro" id="IPR006127">
    <property type="entry name" value="ZnuA-like"/>
</dbReference>
<accession>A0A2A2F9B7</accession>
<keyword evidence="10" id="KW-1185">Reference proteome</keyword>
<feature type="region of interest" description="Disordered" evidence="7">
    <location>
        <begin position="108"/>
        <end position="129"/>
    </location>
</feature>
<dbReference type="Gene3D" id="3.40.50.1980">
    <property type="entry name" value="Nitrogenase molybdenum iron protein domain"/>
    <property type="match status" value="2"/>
</dbReference>
<keyword evidence="5" id="KW-0862">Zinc</keyword>
<keyword evidence="4 8" id="KW-0732">Signal</keyword>
<dbReference type="InterPro" id="IPR050492">
    <property type="entry name" value="Bact_metal-bind_prot9"/>
</dbReference>
<dbReference type="EMBL" id="NSKD01000002">
    <property type="protein sequence ID" value="PAU81324.1"/>
    <property type="molecule type" value="Genomic_DNA"/>
</dbReference>
<sequence>MTRRRLLCLLLLLLGFTSSPAWAERPLIVTSTHPLALIVKEVAGEQADVRALVPADVSPHHYSMRPSERRSLAEADRIYWLGAGLEPYLQGTMSDSTLAGKTRTLVGAPQEPAKNDDHGHHHGTGEDPHVWLSPERALAMARRARETLGALDGVDDQAIERNYQHFEQELAETTERIRAQLEPLQVITLFTYHDAFHYFADHFGLTIAGTLTSNPERSPSARHIAGLQQSLEAARFPCIMMETQLGGDWWRGLDVPQPLAVSRWDPIGGDIPIAVGGYTAFLESLADAVSRCRPEQQSEEK</sequence>
<comment type="caution">
    <text evidence="9">The sequence shown here is derived from an EMBL/GenBank/DDBJ whole genome shotgun (WGS) entry which is preliminary data.</text>
</comment>
<dbReference type="GO" id="GO:0046872">
    <property type="term" value="F:metal ion binding"/>
    <property type="evidence" value="ECO:0007669"/>
    <property type="project" value="InterPro"/>
</dbReference>
<dbReference type="AlphaFoldDB" id="A0A2A2F9B7"/>
<evidence type="ECO:0000313" key="10">
    <source>
        <dbReference type="Proteomes" id="UP000218896"/>
    </source>
</evidence>
<evidence type="ECO:0000256" key="4">
    <source>
        <dbReference type="ARBA" id="ARBA00022729"/>
    </source>
</evidence>
<evidence type="ECO:0000256" key="1">
    <source>
        <dbReference type="ARBA" id="ARBA00011028"/>
    </source>
</evidence>
<dbReference type="RefSeq" id="WP_095617046.1">
    <property type="nucleotide sequence ID" value="NZ_NSKD01000002.1"/>
</dbReference>
<dbReference type="Proteomes" id="UP000218896">
    <property type="component" value="Unassembled WGS sequence"/>
</dbReference>
<keyword evidence="3 6" id="KW-0813">Transport</keyword>
<evidence type="ECO:0000256" key="2">
    <source>
        <dbReference type="ARBA" id="ARBA00015915"/>
    </source>
</evidence>
<dbReference type="InterPro" id="IPR006128">
    <property type="entry name" value="Lipoprotein_PsaA-like"/>
</dbReference>
<feature type="signal peptide" evidence="8">
    <location>
        <begin position="1"/>
        <end position="23"/>
    </location>
</feature>
<reference evidence="9 10" key="1">
    <citation type="submission" date="2017-08" db="EMBL/GenBank/DDBJ databases">
        <title>Halovibrio sewagensis sp. nov., isolated from wastewater of high salinity.</title>
        <authorList>
            <person name="Dong X."/>
            <person name="Zhang G."/>
        </authorList>
    </citation>
    <scope>NUCLEOTIDE SEQUENCE [LARGE SCALE GENOMIC DNA]</scope>
    <source>
        <strain evidence="9 10">YL5-2</strain>
    </source>
</reference>
<evidence type="ECO:0000256" key="3">
    <source>
        <dbReference type="ARBA" id="ARBA00022448"/>
    </source>
</evidence>
<evidence type="ECO:0000256" key="8">
    <source>
        <dbReference type="SAM" id="SignalP"/>
    </source>
</evidence>
<evidence type="ECO:0000313" key="9">
    <source>
        <dbReference type="EMBL" id="PAU81324.1"/>
    </source>
</evidence>
<evidence type="ECO:0000256" key="6">
    <source>
        <dbReference type="RuleBase" id="RU003512"/>
    </source>
</evidence>
<dbReference type="OrthoDB" id="7346865at2"/>
<feature type="compositionally biased region" description="Basic and acidic residues" evidence="7">
    <location>
        <begin position="113"/>
        <end position="129"/>
    </location>
</feature>
<dbReference type="GO" id="GO:0007155">
    <property type="term" value="P:cell adhesion"/>
    <property type="evidence" value="ECO:0007669"/>
    <property type="project" value="InterPro"/>
</dbReference>
<dbReference type="SUPFAM" id="SSF53807">
    <property type="entry name" value="Helical backbone' metal receptor"/>
    <property type="match status" value="1"/>
</dbReference>
<name>A0A2A2F9B7_9GAMM</name>
<dbReference type="PRINTS" id="PR00691">
    <property type="entry name" value="ADHESINB"/>
</dbReference>
<keyword evidence="5" id="KW-0864">Zinc transport</keyword>
<dbReference type="PANTHER" id="PTHR42953:SF3">
    <property type="entry name" value="HIGH-AFFINITY ZINC UPTAKE SYSTEM PROTEIN ZNUA"/>
    <property type="match status" value="1"/>
</dbReference>
<protein>
    <recommendedName>
        <fullName evidence="2">High-affinity zinc uptake system protein ZnuA</fullName>
    </recommendedName>
</protein>
<feature type="chain" id="PRO_5012945910" description="High-affinity zinc uptake system protein ZnuA" evidence="8">
    <location>
        <begin position="24"/>
        <end position="301"/>
    </location>
</feature>
<evidence type="ECO:0000256" key="5">
    <source>
        <dbReference type="ARBA" id="ARBA00022906"/>
    </source>
</evidence>
<dbReference type="GO" id="GO:0006829">
    <property type="term" value="P:zinc ion transport"/>
    <property type="evidence" value="ECO:0007669"/>
    <property type="project" value="UniProtKB-KW"/>
</dbReference>
<organism evidence="9 10">
    <name type="scientific">Halovibrio salipaludis</name>
    <dbReference type="NCBI Taxonomy" id="2032626"/>
    <lineage>
        <taxon>Bacteria</taxon>
        <taxon>Pseudomonadati</taxon>
        <taxon>Pseudomonadota</taxon>
        <taxon>Gammaproteobacteria</taxon>
        <taxon>Oceanospirillales</taxon>
        <taxon>Halomonadaceae</taxon>
        <taxon>Halovibrio</taxon>
    </lineage>
</organism>
<dbReference type="PRINTS" id="PR00690">
    <property type="entry name" value="ADHESNFAMILY"/>
</dbReference>
<gene>
    <name evidence="9" type="ORF">CK501_07205</name>
</gene>
<comment type="similarity">
    <text evidence="1 6">Belongs to the bacterial solute-binding protein 9 family.</text>
</comment>
<evidence type="ECO:0000256" key="7">
    <source>
        <dbReference type="SAM" id="MobiDB-lite"/>
    </source>
</evidence>
<dbReference type="InterPro" id="IPR006129">
    <property type="entry name" value="AdhesinB"/>
</dbReference>
<keyword evidence="5" id="KW-0406">Ion transport</keyword>
<dbReference type="PANTHER" id="PTHR42953">
    <property type="entry name" value="HIGH-AFFINITY ZINC UPTAKE SYSTEM PROTEIN ZNUA-RELATED"/>
    <property type="match status" value="1"/>
</dbReference>